<dbReference type="InterPro" id="IPR051326">
    <property type="entry name" value="Kynurenine-oxoglutarate_AT"/>
</dbReference>
<gene>
    <name evidence="7" type="ORF">CBR_g46732</name>
</gene>
<dbReference type="Gramene" id="GBG64776">
    <property type="protein sequence ID" value="GBG64776"/>
    <property type="gene ID" value="CBR_g46732"/>
</dbReference>
<dbReference type="OrthoDB" id="2414662at2759"/>
<evidence type="ECO:0000256" key="2">
    <source>
        <dbReference type="ARBA" id="ARBA00007441"/>
    </source>
</evidence>
<comment type="caution">
    <text evidence="7">The sequence shown here is derived from an EMBL/GenBank/DDBJ whole genome shotgun (WGS) entry which is preliminary data.</text>
</comment>
<keyword evidence="5" id="KW-0663">Pyridoxal phosphate</keyword>
<name>A0A388K432_CHABU</name>
<evidence type="ECO:0000313" key="7">
    <source>
        <dbReference type="EMBL" id="GBG64776.1"/>
    </source>
</evidence>
<dbReference type="STRING" id="69332.A0A388K432"/>
<evidence type="ECO:0000256" key="1">
    <source>
        <dbReference type="ARBA" id="ARBA00001933"/>
    </source>
</evidence>
<sequence length="402" mass="43532">MNRVADRLATFGETIFTTMCELASEHDAVDLGPGAPDFDGPDFAKDAAIEAIRSGKGQYSRLQGVPPLNAAIAERFQKDYNLMVDPDLEVTVTCGCSGAIAAAFLGLVNPGDEVVLIEPYYDCYPACAAMAGATIKCVTLRPPSFAIVERELRAAFSPKTRAIVINSPHNPTGRVFSKKEMDLIASLCQEHDSLVLMDQVYEKIVFPGASFLAMAALPGMYPRTVSMSSLGKTFSLTGWKIGWAVAPPPLTDAIRRAHQYLTFSIATPLQWGAAAALCGPGEFFCELVHQYTARREKLVTGLREVGFRVFEPEGAFFVIADHTPLGIADNDITFCKYLIEHVGVIAIPLSSFYSNPNDGKHLVRFAFCKDDDTLSAAISRMKAKLCGVVAPSQDPSQDPNCC</sequence>
<dbReference type="GO" id="GO:0009095">
    <property type="term" value="P:aromatic amino acid family biosynthetic process, prephenate pathway"/>
    <property type="evidence" value="ECO:0007669"/>
    <property type="project" value="UniProtKB-ARBA"/>
</dbReference>
<comment type="cofactor">
    <cofactor evidence="1">
        <name>pyridoxal 5'-phosphate</name>
        <dbReference type="ChEBI" id="CHEBI:597326"/>
    </cofactor>
</comment>
<dbReference type="GO" id="GO:0004069">
    <property type="term" value="F:L-aspartate:2-oxoglutarate aminotransferase activity"/>
    <property type="evidence" value="ECO:0007669"/>
    <property type="project" value="UniProtKB-ARBA"/>
</dbReference>
<dbReference type="Gene3D" id="3.40.640.10">
    <property type="entry name" value="Type I PLP-dependent aspartate aminotransferase-like (Major domain)"/>
    <property type="match status" value="1"/>
</dbReference>
<accession>A0A388K432</accession>
<dbReference type="AlphaFoldDB" id="A0A388K432"/>
<keyword evidence="8" id="KW-1185">Reference proteome</keyword>
<keyword evidence="4" id="KW-0808">Transferase</keyword>
<dbReference type="Gene3D" id="3.90.1150.10">
    <property type="entry name" value="Aspartate Aminotransferase, domain 1"/>
    <property type="match status" value="1"/>
</dbReference>
<dbReference type="InterPro" id="IPR015422">
    <property type="entry name" value="PyrdxlP-dep_Trfase_small"/>
</dbReference>
<protein>
    <recommendedName>
        <fullName evidence="6">Aminotransferase class I/classII large domain-containing protein</fullName>
    </recommendedName>
</protein>
<evidence type="ECO:0000256" key="5">
    <source>
        <dbReference type="ARBA" id="ARBA00022898"/>
    </source>
</evidence>
<dbReference type="GO" id="GO:0033853">
    <property type="term" value="F:aspartate-prephenate aminotransferase activity"/>
    <property type="evidence" value="ECO:0007669"/>
    <property type="project" value="UniProtKB-ARBA"/>
</dbReference>
<dbReference type="SUPFAM" id="SSF53383">
    <property type="entry name" value="PLP-dependent transferases"/>
    <property type="match status" value="1"/>
</dbReference>
<dbReference type="EMBL" id="BFEA01000054">
    <property type="protein sequence ID" value="GBG64776.1"/>
    <property type="molecule type" value="Genomic_DNA"/>
</dbReference>
<evidence type="ECO:0000259" key="6">
    <source>
        <dbReference type="Pfam" id="PF00155"/>
    </source>
</evidence>
<dbReference type="FunFam" id="3.40.640.10:FF:000033">
    <property type="entry name" value="Aspartate aminotransferase"/>
    <property type="match status" value="1"/>
</dbReference>
<proteinExistence type="inferred from homology"/>
<feature type="domain" description="Aminotransferase class I/classII large" evidence="6">
    <location>
        <begin position="27"/>
        <end position="380"/>
    </location>
</feature>
<dbReference type="OMA" id="FHNTGWK"/>
<dbReference type="Proteomes" id="UP000265515">
    <property type="component" value="Unassembled WGS sequence"/>
</dbReference>
<dbReference type="PANTHER" id="PTHR43807">
    <property type="entry name" value="FI04487P"/>
    <property type="match status" value="1"/>
</dbReference>
<dbReference type="PANTHER" id="PTHR43807:SF20">
    <property type="entry name" value="FI04487P"/>
    <property type="match status" value="1"/>
</dbReference>
<dbReference type="InterPro" id="IPR004839">
    <property type="entry name" value="Aminotransferase_I/II_large"/>
</dbReference>
<dbReference type="Pfam" id="PF00155">
    <property type="entry name" value="Aminotran_1_2"/>
    <property type="match status" value="1"/>
</dbReference>
<evidence type="ECO:0000256" key="4">
    <source>
        <dbReference type="ARBA" id="ARBA00022679"/>
    </source>
</evidence>
<dbReference type="CDD" id="cd00609">
    <property type="entry name" value="AAT_like"/>
    <property type="match status" value="1"/>
</dbReference>
<comment type="similarity">
    <text evidence="2">Belongs to the class-I pyridoxal-phosphate-dependent aminotransferase family.</text>
</comment>
<dbReference type="InterPro" id="IPR015421">
    <property type="entry name" value="PyrdxlP-dep_Trfase_major"/>
</dbReference>
<dbReference type="GO" id="GO:0033854">
    <property type="term" value="F:glutamate-prephenate aminotransferase activity"/>
    <property type="evidence" value="ECO:0007669"/>
    <property type="project" value="UniProtKB-ARBA"/>
</dbReference>
<reference evidence="7 8" key="1">
    <citation type="journal article" date="2018" name="Cell">
        <title>The Chara Genome: Secondary Complexity and Implications for Plant Terrestrialization.</title>
        <authorList>
            <person name="Nishiyama T."/>
            <person name="Sakayama H."/>
            <person name="Vries J.D."/>
            <person name="Buschmann H."/>
            <person name="Saint-Marcoux D."/>
            <person name="Ullrich K.K."/>
            <person name="Haas F.B."/>
            <person name="Vanderstraeten L."/>
            <person name="Becker D."/>
            <person name="Lang D."/>
            <person name="Vosolsobe S."/>
            <person name="Rombauts S."/>
            <person name="Wilhelmsson P.K.I."/>
            <person name="Janitza P."/>
            <person name="Kern R."/>
            <person name="Heyl A."/>
            <person name="Rumpler F."/>
            <person name="Villalobos L.I.A.C."/>
            <person name="Clay J.M."/>
            <person name="Skokan R."/>
            <person name="Toyoda A."/>
            <person name="Suzuki Y."/>
            <person name="Kagoshima H."/>
            <person name="Schijlen E."/>
            <person name="Tajeshwar N."/>
            <person name="Catarino B."/>
            <person name="Hetherington A.J."/>
            <person name="Saltykova A."/>
            <person name="Bonnot C."/>
            <person name="Breuninger H."/>
            <person name="Symeonidi A."/>
            <person name="Radhakrishnan G.V."/>
            <person name="Van Nieuwerburgh F."/>
            <person name="Deforce D."/>
            <person name="Chang C."/>
            <person name="Karol K.G."/>
            <person name="Hedrich R."/>
            <person name="Ulvskov P."/>
            <person name="Glockner G."/>
            <person name="Delwiche C.F."/>
            <person name="Petrasek J."/>
            <person name="Van de Peer Y."/>
            <person name="Friml J."/>
            <person name="Beilby M."/>
            <person name="Dolan L."/>
            <person name="Kohara Y."/>
            <person name="Sugano S."/>
            <person name="Fujiyama A."/>
            <person name="Delaux P.-M."/>
            <person name="Quint M."/>
            <person name="TheiBen G."/>
            <person name="Hagemann M."/>
            <person name="Harholt J."/>
            <person name="Dunand C."/>
            <person name="Zachgo S."/>
            <person name="Langdale J."/>
            <person name="Maumus F."/>
            <person name="Straeten D.V.D."/>
            <person name="Gould S.B."/>
            <person name="Rensing S.A."/>
        </authorList>
    </citation>
    <scope>NUCLEOTIDE SEQUENCE [LARGE SCALE GENOMIC DNA]</scope>
    <source>
        <strain evidence="7 8">S276</strain>
    </source>
</reference>
<evidence type="ECO:0000256" key="3">
    <source>
        <dbReference type="ARBA" id="ARBA00022576"/>
    </source>
</evidence>
<dbReference type="GO" id="GO:0030170">
    <property type="term" value="F:pyridoxal phosphate binding"/>
    <property type="evidence" value="ECO:0007669"/>
    <property type="project" value="InterPro"/>
</dbReference>
<organism evidence="7 8">
    <name type="scientific">Chara braunii</name>
    <name type="common">Braun's stonewort</name>
    <dbReference type="NCBI Taxonomy" id="69332"/>
    <lineage>
        <taxon>Eukaryota</taxon>
        <taxon>Viridiplantae</taxon>
        <taxon>Streptophyta</taxon>
        <taxon>Charophyceae</taxon>
        <taxon>Charales</taxon>
        <taxon>Characeae</taxon>
        <taxon>Chara</taxon>
    </lineage>
</organism>
<keyword evidence="3" id="KW-0032">Aminotransferase</keyword>
<evidence type="ECO:0000313" key="8">
    <source>
        <dbReference type="Proteomes" id="UP000265515"/>
    </source>
</evidence>
<dbReference type="GO" id="GO:0016212">
    <property type="term" value="F:kynurenine-oxoglutarate transaminase activity"/>
    <property type="evidence" value="ECO:0007669"/>
    <property type="project" value="TreeGrafter"/>
</dbReference>
<dbReference type="GO" id="GO:0005737">
    <property type="term" value="C:cytoplasm"/>
    <property type="evidence" value="ECO:0007669"/>
    <property type="project" value="TreeGrafter"/>
</dbReference>
<dbReference type="InterPro" id="IPR015424">
    <property type="entry name" value="PyrdxlP-dep_Trfase"/>
</dbReference>